<dbReference type="Pfam" id="PF01527">
    <property type="entry name" value="HTH_Tnp_1"/>
    <property type="match status" value="1"/>
</dbReference>
<keyword evidence="7" id="KW-1185">Reference proteome</keyword>
<comment type="caution">
    <text evidence="3">The sequence shown here is derived from an EMBL/GenBank/DDBJ whole genome shotgun (WGS) entry which is preliminary data.</text>
</comment>
<reference evidence="7" key="2">
    <citation type="journal article" date="2019" name="Int. J. Syst. Evol. Microbiol.">
        <title>The Global Catalogue of Microorganisms (GCM) 10K type strain sequencing project: providing services to taxonomists for standard genome sequencing and annotation.</title>
        <authorList>
            <consortium name="The Broad Institute Genomics Platform"/>
            <consortium name="The Broad Institute Genome Sequencing Center for Infectious Disease"/>
            <person name="Wu L."/>
            <person name="Ma J."/>
        </authorList>
    </citation>
    <scope>NUCLEOTIDE SEQUENCE [LARGE SCALE GENOMIC DNA]</scope>
    <source>
        <strain evidence="7">CCM 7756</strain>
    </source>
</reference>
<dbReference type="InterPro" id="IPR052057">
    <property type="entry name" value="IS150/IS1296_orfA-like"/>
</dbReference>
<dbReference type="InterPro" id="IPR002514">
    <property type="entry name" value="Transposase_8"/>
</dbReference>
<comment type="similarity">
    <text evidence="1">Belongs to the IS150/IS1296 orfA family.</text>
</comment>
<dbReference type="Proteomes" id="UP001595637">
    <property type="component" value="Unassembled WGS sequence"/>
</dbReference>
<gene>
    <name evidence="3" type="ORF">ACFOEO_04320</name>
    <name evidence="4" type="ORF">ACFOEO_07455</name>
    <name evidence="5" type="ORF">ACFOEO_10680</name>
    <name evidence="6" type="ORF">ACFOEO_11635</name>
</gene>
<evidence type="ECO:0000313" key="3">
    <source>
        <dbReference type="EMBL" id="MFC3387823.1"/>
    </source>
</evidence>
<evidence type="ECO:0000256" key="1">
    <source>
        <dbReference type="ARBA" id="ARBA00038232"/>
    </source>
</evidence>
<dbReference type="InterPro" id="IPR036388">
    <property type="entry name" value="WH-like_DNA-bd_sf"/>
</dbReference>
<reference evidence="3" key="3">
    <citation type="submission" date="2024-09" db="EMBL/GenBank/DDBJ databases">
        <authorList>
            <person name="Sun Q."/>
            <person name="Mori K."/>
        </authorList>
    </citation>
    <scope>NUCLEOTIDE SEQUENCE</scope>
    <source>
        <strain evidence="3">CCM 7756</strain>
    </source>
</reference>
<dbReference type="InterPro" id="IPR055247">
    <property type="entry name" value="InsJ-like_HTH"/>
</dbReference>
<reference evidence="3" key="1">
    <citation type="journal article" date="2014" name="Int. J. Syst. Evol. Microbiol.">
        <title>Complete genome of a new Firmicutes species belonging to the dominant human colonic microbiota ('Ruminococcus bicirculans') reveals two chromosomes and a selective capacity to utilize plant glucans.</title>
        <authorList>
            <consortium name="NISC Comparative Sequencing Program"/>
            <person name="Wegmann U."/>
            <person name="Louis P."/>
            <person name="Goesmann A."/>
            <person name="Henrissat B."/>
            <person name="Duncan S.H."/>
            <person name="Flint H.J."/>
        </authorList>
    </citation>
    <scope>NUCLEOTIDE SEQUENCE</scope>
    <source>
        <strain evidence="3">CCM 7756</strain>
    </source>
</reference>
<evidence type="ECO:0000313" key="7">
    <source>
        <dbReference type="Proteomes" id="UP001595637"/>
    </source>
</evidence>
<dbReference type="Gene3D" id="1.10.10.10">
    <property type="entry name" value="Winged helix-like DNA-binding domain superfamily/Winged helix DNA-binding domain"/>
    <property type="match status" value="1"/>
</dbReference>
<dbReference type="PANTHER" id="PTHR33795">
    <property type="entry name" value="INSERTION ELEMENT IS150 PROTEIN INSJ"/>
    <property type="match status" value="1"/>
</dbReference>
<organism evidence="3 7">
    <name type="scientific">Salinicoccus sesuvii</name>
    <dbReference type="NCBI Taxonomy" id="868281"/>
    <lineage>
        <taxon>Bacteria</taxon>
        <taxon>Bacillati</taxon>
        <taxon>Bacillota</taxon>
        <taxon>Bacilli</taxon>
        <taxon>Bacillales</taxon>
        <taxon>Staphylococcaceae</taxon>
        <taxon>Salinicoccus</taxon>
    </lineage>
</organism>
<sequence>MARHRSFEEKMAIVDYYLVHGDLKTTAKRFGVHQSMINEWVLMVEEKGPESLKVSTRHQTYSTEFKEMIVHEYLTQEIGIRTLARKHSIPAHNTVRQWIISYTEGKRLKSTFGGTQSMTKSKKTTYEERLEIAQYHAAHDVSIRELSERFNVSYQQAYQYVKKYERAGQYGLEDRRGRHKPEAELAEIDQLKRELEIERRKRKKVEVENAFLKKLEELERRRK</sequence>
<dbReference type="InterPro" id="IPR010921">
    <property type="entry name" value="Trp_repressor/repl_initiator"/>
</dbReference>
<dbReference type="Pfam" id="PF13518">
    <property type="entry name" value="HTH_28"/>
    <property type="match status" value="1"/>
</dbReference>
<dbReference type="EMBL" id="JBHRVQ010000001">
    <property type="protein sequence ID" value="MFC3388401.1"/>
    <property type="molecule type" value="Genomic_DNA"/>
</dbReference>
<proteinExistence type="inferred from homology"/>
<evidence type="ECO:0000313" key="5">
    <source>
        <dbReference type="EMBL" id="MFC3389040.1"/>
    </source>
</evidence>
<evidence type="ECO:0000313" key="4">
    <source>
        <dbReference type="EMBL" id="MFC3388401.1"/>
    </source>
</evidence>
<dbReference type="RefSeq" id="WP_380652328.1">
    <property type="nucleotide sequence ID" value="NZ_JBHRVQ010000001.1"/>
</dbReference>
<evidence type="ECO:0000313" key="6">
    <source>
        <dbReference type="EMBL" id="MFC3389230.1"/>
    </source>
</evidence>
<protein>
    <submittedName>
        <fullName evidence="3">Transposase</fullName>
    </submittedName>
</protein>
<dbReference type="SUPFAM" id="SSF48295">
    <property type="entry name" value="TrpR-like"/>
    <property type="match status" value="3"/>
</dbReference>
<dbReference type="EMBL" id="JBHRVQ010000001">
    <property type="protein sequence ID" value="MFC3389230.1"/>
    <property type="molecule type" value="Genomic_DNA"/>
</dbReference>
<dbReference type="PANTHER" id="PTHR33795:SF1">
    <property type="entry name" value="INSERTION ELEMENT IS150 PROTEIN INSJ"/>
    <property type="match status" value="1"/>
</dbReference>
<evidence type="ECO:0000259" key="2">
    <source>
        <dbReference type="Pfam" id="PF13518"/>
    </source>
</evidence>
<name>A0ABV7N5R6_9STAP</name>
<dbReference type="EMBL" id="JBHRVQ010000001">
    <property type="protein sequence ID" value="MFC3387823.1"/>
    <property type="molecule type" value="Genomic_DNA"/>
</dbReference>
<dbReference type="EMBL" id="JBHRVQ010000001">
    <property type="protein sequence ID" value="MFC3389040.1"/>
    <property type="molecule type" value="Genomic_DNA"/>
</dbReference>
<feature type="domain" description="Insertion element IS150 protein InsJ-like helix-turn-helix" evidence="2">
    <location>
        <begin position="128"/>
        <end position="178"/>
    </location>
</feature>
<accession>A0ABV7N5R6</accession>